<evidence type="ECO:0000313" key="2">
    <source>
        <dbReference type="Proteomes" id="UP000644507"/>
    </source>
</evidence>
<dbReference type="Proteomes" id="UP000644507">
    <property type="component" value="Unassembled WGS sequence"/>
</dbReference>
<dbReference type="EMBL" id="BMXI01000009">
    <property type="protein sequence ID" value="GHC55644.1"/>
    <property type="molecule type" value="Genomic_DNA"/>
</dbReference>
<gene>
    <name evidence="1" type="ORF">GCM10007100_22910</name>
</gene>
<proteinExistence type="predicted"/>
<protein>
    <submittedName>
        <fullName evidence="1">Uncharacterized protein</fullName>
    </submittedName>
</protein>
<reference evidence="1" key="2">
    <citation type="submission" date="2020-09" db="EMBL/GenBank/DDBJ databases">
        <authorList>
            <person name="Sun Q."/>
            <person name="Kim S."/>
        </authorList>
    </citation>
    <scope>NUCLEOTIDE SEQUENCE</scope>
    <source>
        <strain evidence="1">KCTC 12988</strain>
    </source>
</reference>
<accession>A0A918WIT7</accession>
<sequence length="73" mass="8099">MHLWFSPVAVIGKHSLQLQGQSGLDAFPRQTGIFIKKWRGKMGKTSEASKEVPAKQELTLGTIEARMPCGMTR</sequence>
<organism evidence="1 2">
    <name type="scientific">Roseibacillus persicicus</name>
    <dbReference type="NCBI Taxonomy" id="454148"/>
    <lineage>
        <taxon>Bacteria</taxon>
        <taxon>Pseudomonadati</taxon>
        <taxon>Verrucomicrobiota</taxon>
        <taxon>Verrucomicrobiia</taxon>
        <taxon>Verrucomicrobiales</taxon>
        <taxon>Verrucomicrobiaceae</taxon>
        <taxon>Roseibacillus</taxon>
    </lineage>
</organism>
<dbReference type="AlphaFoldDB" id="A0A918WIT7"/>
<reference evidence="1" key="1">
    <citation type="journal article" date="2014" name="Int. J. Syst. Evol. Microbiol.">
        <title>Complete genome sequence of Corynebacterium casei LMG S-19264T (=DSM 44701T), isolated from a smear-ripened cheese.</title>
        <authorList>
            <consortium name="US DOE Joint Genome Institute (JGI-PGF)"/>
            <person name="Walter F."/>
            <person name="Albersmeier A."/>
            <person name="Kalinowski J."/>
            <person name="Ruckert C."/>
        </authorList>
    </citation>
    <scope>NUCLEOTIDE SEQUENCE</scope>
    <source>
        <strain evidence="1">KCTC 12988</strain>
    </source>
</reference>
<name>A0A918WIT7_9BACT</name>
<comment type="caution">
    <text evidence="1">The sequence shown here is derived from an EMBL/GenBank/DDBJ whole genome shotgun (WGS) entry which is preliminary data.</text>
</comment>
<evidence type="ECO:0000313" key="1">
    <source>
        <dbReference type="EMBL" id="GHC55644.1"/>
    </source>
</evidence>
<keyword evidence="2" id="KW-1185">Reference proteome</keyword>